<evidence type="ECO:0000256" key="4">
    <source>
        <dbReference type="ARBA" id="ARBA00023125"/>
    </source>
</evidence>
<dbReference type="KEGG" id="mmyr:MXMO3_01214"/>
<feature type="domain" description="Response regulatory" evidence="7">
    <location>
        <begin position="4"/>
        <end position="120"/>
    </location>
</feature>
<name>A0A2R4MCU2_9HYPH</name>
<evidence type="ECO:0000256" key="6">
    <source>
        <dbReference type="PROSITE-ProRule" id="PRU00169"/>
    </source>
</evidence>
<dbReference type="InterPro" id="IPR001789">
    <property type="entry name" value="Sig_transdc_resp-reg_receiver"/>
</dbReference>
<dbReference type="CDD" id="cd17574">
    <property type="entry name" value="REC_OmpR"/>
    <property type="match status" value="1"/>
</dbReference>
<protein>
    <submittedName>
        <fullName evidence="8">Transcriptional regulatory protein SrrA</fullName>
    </submittedName>
</protein>
<dbReference type="Pfam" id="PF00072">
    <property type="entry name" value="Response_reg"/>
    <property type="match status" value="1"/>
</dbReference>
<dbReference type="Gene3D" id="3.40.50.2300">
    <property type="match status" value="1"/>
</dbReference>
<evidence type="ECO:0000256" key="2">
    <source>
        <dbReference type="ARBA" id="ARBA00023012"/>
    </source>
</evidence>
<dbReference type="RefSeq" id="WP_027834621.1">
    <property type="nucleotide sequence ID" value="NZ_CP021330.1"/>
</dbReference>
<evidence type="ECO:0000256" key="3">
    <source>
        <dbReference type="ARBA" id="ARBA00023015"/>
    </source>
</evidence>
<dbReference type="GO" id="GO:0003677">
    <property type="term" value="F:DNA binding"/>
    <property type="evidence" value="ECO:0007669"/>
    <property type="project" value="UniProtKB-KW"/>
</dbReference>
<evidence type="ECO:0000313" key="8">
    <source>
        <dbReference type="EMBL" id="AVX03745.1"/>
    </source>
</evidence>
<keyword evidence="4" id="KW-0238">DNA-binding</keyword>
<dbReference type="GO" id="GO:0000160">
    <property type="term" value="P:phosphorelay signal transduction system"/>
    <property type="evidence" value="ECO:0007669"/>
    <property type="project" value="UniProtKB-KW"/>
</dbReference>
<keyword evidence="5" id="KW-0804">Transcription</keyword>
<organism evidence="8 9">
    <name type="scientific">Maritalea myrionectae</name>
    <dbReference type="NCBI Taxonomy" id="454601"/>
    <lineage>
        <taxon>Bacteria</taxon>
        <taxon>Pseudomonadati</taxon>
        <taxon>Pseudomonadota</taxon>
        <taxon>Alphaproteobacteria</taxon>
        <taxon>Hyphomicrobiales</taxon>
        <taxon>Devosiaceae</taxon>
        <taxon>Maritalea</taxon>
    </lineage>
</organism>
<dbReference type="PANTHER" id="PTHR44591:SF3">
    <property type="entry name" value="RESPONSE REGULATORY DOMAIN-CONTAINING PROTEIN"/>
    <property type="match status" value="1"/>
</dbReference>
<evidence type="ECO:0000313" key="9">
    <source>
        <dbReference type="Proteomes" id="UP000258927"/>
    </source>
</evidence>
<dbReference type="EMBL" id="CP021330">
    <property type="protein sequence ID" value="AVX03745.1"/>
    <property type="molecule type" value="Genomic_DNA"/>
</dbReference>
<sequence length="127" mass="13996">MTIDVLIVEDEPSILDSLDFILRRAGWSTQAAQDGEEALRAVREIKPRVVVLDVMLPKKSGFEVLKLLRQDEQTLHLPVLMLTAKGQAQDRRIAEELGANSFVTKPYANSDVVGAVKALIGDEQGLD</sequence>
<dbReference type="Proteomes" id="UP000258927">
    <property type="component" value="Chromosome"/>
</dbReference>
<evidence type="ECO:0000259" key="7">
    <source>
        <dbReference type="PROSITE" id="PS50110"/>
    </source>
</evidence>
<keyword evidence="3" id="KW-0805">Transcription regulation</keyword>
<evidence type="ECO:0000256" key="5">
    <source>
        <dbReference type="ARBA" id="ARBA00023163"/>
    </source>
</evidence>
<dbReference type="AlphaFoldDB" id="A0A2R4MCU2"/>
<dbReference type="SMART" id="SM00448">
    <property type="entry name" value="REC"/>
    <property type="match status" value="1"/>
</dbReference>
<dbReference type="InterPro" id="IPR050595">
    <property type="entry name" value="Bact_response_regulator"/>
</dbReference>
<keyword evidence="9" id="KW-1185">Reference proteome</keyword>
<evidence type="ECO:0000256" key="1">
    <source>
        <dbReference type="ARBA" id="ARBA00022553"/>
    </source>
</evidence>
<dbReference type="PROSITE" id="PS50110">
    <property type="entry name" value="RESPONSE_REGULATORY"/>
    <property type="match status" value="1"/>
</dbReference>
<keyword evidence="2" id="KW-0902">Two-component regulatory system</keyword>
<gene>
    <name evidence="8" type="ORF">MXMO3_01214</name>
</gene>
<proteinExistence type="predicted"/>
<dbReference type="FunFam" id="3.40.50.2300:FF:000001">
    <property type="entry name" value="DNA-binding response regulator PhoB"/>
    <property type="match status" value="1"/>
</dbReference>
<feature type="modified residue" description="4-aspartylphosphate" evidence="6">
    <location>
        <position position="53"/>
    </location>
</feature>
<dbReference type="SUPFAM" id="SSF52172">
    <property type="entry name" value="CheY-like"/>
    <property type="match status" value="1"/>
</dbReference>
<reference evidence="8 9" key="1">
    <citation type="submission" date="2017-05" db="EMBL/GenBank/DDBJ databases">
        <title>Genome Analysis of Maritalea myrionectae HL2708#5.</title>
        <authorList>
            <consortium name="Cotde Inc.-PKNU"/>
            <person name="Jang D."/>
            <person name="Oh H.-M."/>
        </authorList>
    </citation>
    <scope>NUCLEOTIDE SEQUENCE [LARGE SCALE GENOMIC DNA]</scope>
    <source>
        <strain evidence="8 9">HL2708#5</strain>
    </source>
</reference>
<dbReference type="PANTHER" id="PTHR44591">
    <property type="entry name" value="STRESS RESPONSE REGULATOR PROTEIN 1"/>
    <property type="match status" value="1"/>
</dbReference>
<accession>A0A2R4MCU2</accession>
<dbReference type="InterPro" id="IPR011006">
    <property type="entry name" value="CheY-like_superfamily"/>
</dbReference>
<dbReference type="STRING" id="1122213.GCA_000423365_01582"/>
<keyword evidence="1 6" id="KW-0597">Phosphoprotein</keyword>